<evidence type="ECO:0000313" key="1">
    <source>
        <dbReference type="EMBL" id="MDA3623812.1"/>
    </source>
</evidence>
<gene>
    <name evidence="1" type="ORF">OU415_00110</name>
</gene>
<dbReference type="EMBL" id="JAQGLA010000001">
    <property type="protein sequence ID" value="MDA3623812.1"/>
    <property type="molecule type" value="Genomic_DNA"/>
</dbReference>
<evidence type="ECO:0000313" key="2">
    <source>
        <dbReference type="Proteomes" id="UP001210380"/>
    </source>
</evidence>
<dbReference type="Proteomes" id="UP001210380">
    <property type="component" value="Unassembled WGS sequence"/>
</dbReference>
<dbReference type="RefSeq" id="WP_270946380.1">
    <property type="nucleotide sequence ID" value="NZ_JAQGLA010000001.1"/>
</dbReference>
<comment type="caution">
    <text evidence="1">The sequence shown here is derived from an EMBL/GenBank/DDBJ whole genome shotgun (WGS) entry which is preliminary data.</text>
</comment>
<accession>A0ABT4UQ13</accession>
<organism evidence="1 2">
    <name type="scientific">Saccharopolyspora oryzae</name>
    <dbReference type="NCBI Taxonomy" id="2997343"/>
    <lineage>
        <taxon>Bacteria</taxon>
        <taxon>Bacillati</taxon>
        <taxon>Actinomycetota</taxon>
        <taxon>Actinomycetes</taxon>
        <taxon>Pseudonocardiales</taxon>
        <taxon>Pseudonocardiaceae</taxon>
        <taxon>Saccharopolyspora</taxon>
    </lineage>
</organism>
<sequence length="172" mass="17832">MSWFPRLLGIGTAAIGATVVVRPETLAVPCGLTGTAGTTSPGTAALCRGIGARDVVSGLALVFAPSPDPLRLAVVGRVMTDISDALLLGSFRPVPPARGTLATLAAGRSVLTALIGLTICSGSADEESAKLCGEQARRRYRREHDTSEPPWSLRGWVSGIVDEELQRAGVVQ</sequence>
<proteinExistence type="predicted"/>
<name>A0ABT4UQ13_9PSEU</name>
<reference evidence="1 2" key="1">
    <citation type="submission" date="2022-11" db="EMBL/GenBank/DDBJ databases">
        <title>Draft genome sequence of Saccharopolyspora sp. WRP15-2 isolated from rhizosphere soils of wild rice in Thailand.</title>
        <authorList>
            <person name="Duangmal K."/>
            <person name="Kammanee S."/>
            <person name="Muangham S."/>
        </authorList>
    </citation>
    <scope>NUCLEOTIDE SEQUENCE [LARGE SCALE GENOMIC DNA]</scope>
    <source>
        <strain evidence="1 2">WRP15-2</strain>
    </source>
</reference>
<keyword evidence="2" id="KW-1185">Reference proteome</keyword>
<protein>
    <submittedName>
        <fullName evidence="1">Uncharacterized protein</fullName>
    </submittedName>
</protein>